<keyword evidence="6" id="KW-1185">Reference proteome</keyword>
<organism evidence="5 6">
    <name type="scientific">Curvibacter cyanobacteriorum</name>
    <dbReference type="NCBI Taxonomy" id="3026422"/>
    <lineage>
        <taxon>Bacteria</taxon>
        <taxon>Pseudomonadati</taxon>
        <taxon>Pseudomonadota</taxon>
        <taxon>Betaproteobacteria</taxon>
        <taxon>Burkholderiales</taxon>
        <taxon>Comamonadaceae</taxon>
        <taxon>Curvibacter</taxon>
    </lineage>
</organism>
<feature type="chain" id="PRO_5045761135" evidence="4">
    <location>
        <begin position="28"/>
        <end position="374"/>
    </location>
</feature>
<accession>A0ABT5MWF1</accession>
<keyword evidence="2 5" id="KW-0378">Hydrolase</keyword>
<proteinExistence type="inferred from homology"/>
<dbReference type="SUPFAM" id="SSF53474">
    <property type="entry name" value="alpha/beta-Hydrolases"/>
    <property type="match status" value="1"/>
</dbReference>
<evidence type="ECO:0000256" key="2">
    <source>
        <dbReference type="ARBA" id="ARBA00022801"/>
    </source>
</evidence>
<feature type="compositionally biased region" description="Polar residues" evidence="3">
    <location>
        <begin position="168"/>
        <end position="183"/>
    </location>
</feature>
<dbReference type="PANTHER" id="PTHR40841:SF2">
    <property type="entry name" value="SIDEROPHORE-DEGRADING ESTERASE (EUROFUNG)"/>
    <property type="match status" value="1"/>
</dbReference>
<dbReference type="Gene3D" id="3.40.50.1820">
    <property type="entry name" value="alpha/beta hydrolase"/>
    <property type="match status" value="1"/>
</dbReference>
<dbReference type="EMBL" id="JAQSIP010000001">
    <property type="protein sequence ID" value="MDD0837112.1"/>
    <property type="molecule type" value="Genomic_DNA"/>
</dbReference>
<reference evidence="5 6" key="1">
    <citation type="submission" date="2023-02" db="EMBL/GenBank/DDBJ databases">
        <title>Bacterial whole genomic sequence of Curvibacter sp. HBC61.</title>
        <authorList>
            <person name="Le V."/>
            <person name="Ko S.-R."/>
            <person name="Ahn C.-Y."/>
            <person name="Oh H.-M."/>
        </authorList>
    </citation>
    <scope>NUCLEOTIDE SEQUENCE [LARGE SCALE GENOMIC DNA]</scope>
    <source>
        <strain evidence="5 6">HBC61</strain>
    </source>
</reference>
<feature type="region of interest" description="Disordered" evidence="3">
    <location>
        <begin position="29"/>
        <end position="65"/>
    </location>
</feature>
<evidence type="ECO:0000256" key="1">
    <source>
        <dbReference type="ARBA" id="ARBA00005622"/>
    </source>
</evidence>
<dbReference type="Pfam" id="PF00756">
    <property type="entry name" value="Esterase"/>
    <property type="match status" value="1"/>
</dbReference>
<dbReference type="Proteomes" id="UP001528673">
    <property type="component" value="Unassembled WGS sequence"/>
</dbReference>
<gene>
    <name evidence="5" type="ORF">PSQ40_00865</name>
</gene>
<dbReference type="InterPro" id="IPR029058">
    <property type="entry name" value="AB_hydrolase_fold"/>
</dbReference>
<name>A0ABT5MWF1_9BURK</name>
<dbReference type="InterPro" id="IPR052558">
    <property type="entry name" value="Siderophore_Hydrolase_D"/>
</dbReference>
<sequence>MSQAFTLQGLSLALCSVALCAGLPGVAAQPHGAAGAETRPAAQAASDRPVEHATGAPTPTAPVAGEAAPWGPVLVPQARATELRARASGHRYRILVSVPETPPPAQGYPVLYVLDGNASFPMAAFVARTVERRQQVTGQTPPVVVGLGYPGEQDFDYAARRRDYTVRGGSTRSQAGTVSTVSPASEDASAPLTEGGAEAFLDFIEQDLKPLLQQRYRLDTGRQALFGHSFGGLLVLHALFTRPQQFSVFLASSPSIWWQERAVLQSLPAQVPDGAGYRPAVQISVGALEDRLPPGQHSPQAQALWASRPMVSEARALAAELQARPDWRGRVHYHELAGEDHGFAWWPALVRGMDVLLQQAPAVGRPLPGPGGGG</sequence>
<comment type="caution">
    <text evidence="5">The sequence shown here is derived from an EMBL/GenBank/DDBJ whole genome shotgun (WGS) entry which is preliminary data.</text>
</comment>
<feature type="compositionally biased region" description="Low complexity" evidence="3">
    <location>
        <begin position="53"/>
        <end position="65"/>
    </location>
</feature>
<dbReference type="GO" id="GO:0016787">
    <property type="term" value="F:hydrolase activity"/>
    <property type="evidence" value="ECO:0007669"/>
    <property type="project" value="UniProtKB-KW"/>
</dbReference>
<comment type="similarity">
    <text evidence="1">Belongs to the esterase D family.</text>
</comment>
<protein>
    <submittedName>
        <fullName evidence="5">Alpha/beta hydrolase-fold protein</fullName>
    </submittedName>
</protein>
<feature type="signal peptide" evidence="4">
    <location>
        <begin position="1"/>
        <end position="27"/>
    </location>
</feature>
<dbReference type="RefSeq" id="WP_273947984.1">
    <property type="nucleotide sequence ID" value="NZ_JAQSIP010000001.1"/>
</dbReference>
<evidence type="ECO:0000313" key="6">
    <source>
        <dbReference type="Proteomes" id="UP001528673"/>
    </source>
</evidence>
<keyword evidence="4" id="KW-0732">Signal</keyword>
<dbReference type="PANTHER" id="PTHR40841">
    <property type="entry name" value="SIDEROPHORE TRIACETYLFUSARININE C ESTERASE"/>
    <property type="match status" value="1"/>
</dbReference>
<dbReference type="InterPro" id="IPR000801">
    <property type="entry name" value="Esterase-like"/>
</dbReference>
<feature type="region of interest" description="Disordered" evidence="3">
    <location>
        <begin position="166"/>
        <end position="190"/>
    </location>
</feature>
<evidence type="ECO:0000256" key="4">
    <source>
        <dbReference type="SAM" id="SignalP"/>
    </source>
</evidence>
<evidence type="ECO:0000313" key="5">
    <source>
        <dbReference type="EMBL" id="MDD0837112.1"/>
    </source>
</evidence>
<evidence type="ECO:0000256" key="3">
    <source>
        <dbReference type="SAM" id="MobiDB-lite"/>
    </source>
</evidence>